<gene>
    <name evidence="6" type="ORF">AB0I59_21915</name>
</gene>
<keyword evidence="1" id="KW-0805">Transcription regulation</keyword>
<keyword evidence="2" id="KW-0238">DNA-binding</keyword>
<dbReference type="SMART" id="SM00346">
    <property type="entry name" value="HTH_ICLR"/>
    <property type="match status" value="1"/>
</dbReference>
<dbReference type="Gene3D" id="3.30.450.40">
    <property type="match status" value="1"/>
</dbReference>
<dbReference type="PANTHER" id="PTHR30136:SF35">
    <property type="entry name" value="HTH-TYPE TRANSCRIPTIONAL REGULATOR RV1719"/>
    <property type="match status" value="1"/>
</dbReference>
<comment type="caution">
    <text evidence="6">The sequence shown here is derived from an EMBL/GenBank/DDBJ whole genome shotgun (WGS) entry which is preliminary data.</text>
</comment>
<dbReference type="Proteomes" id="UP001551675">
    <property type="component" value="Unassembled WGS sequence"/>
</dbReference>
<dbReference type="InterPro" id="IPR036388">
    <property type="entry name" value="WH-like_DNA-bd_sf"/>
</dbReference>
<feature type="domain" description="HTH iclR-type" evidence="4">
    <location>
        <begin position="2"/>
        <end position="64"/>
    </location>
</feature>
<reference evidence="6 7" key="1">
    <citation type="submission" date="2024-06" db="EMBL/GenBank/DDBJ databases">
        <title>The Natural Products Discovery Center: Release of the First 8490 Sequenced Strains for Exploring Actinobacteria Biosynthetic Diversity.</title>
        <authorList>
            <person name="Kalkreuter E."/>
            <person name="Kautsar S.A."/>
            <person name="Yang D."/>
            <person name="Bader C.D."/>
            <person name="Teijaro C.N."/>
            <person name="Fluegel L."/>
            <person name="Davis C.M."/>
            <person name="Simpson J.R."/>
            <person name="Lauterbach L."/>
            <person name="Steele A.D."/>
            <person name="Gui C."/>
            <person name="Meng S."/>
            <person name="Li G."/>
            <person name="Viehrig K."/>
            <person name="Ye F."/>
            <person name="Su P."/>
            <person name="Kiefer A.F."/>
            <person name="Nichols A."/>
            <person name="Cepeda A.J."/>
            <person name="Yan W."/>
            <person name="Fan B."/>
            <person name="Jiang Y."/>
            <person name="Adhikari A."/>
            <person name="Zheng C.-J."/>
            <person name="Schuster L."/>
            <person name="Cowan T.M."/>
            <person name="Smanski M.J."/>
            <person name="Chevrette M.G."/>
            <person name="De Carvalho L.P.S."/>
            <person name="Shen B."/>
        </authorList>
    </citation>
    <scope>NUCLEOTIDE SEQUENCE [LARGE SCALE GENOMIC DNA]</scope>
    <source>
        <strain evidence="6 7">NPDC050100</strain>
    </source>
</reference>
<name>A0ABV3GI27_MICGL</name>
<dbReference type="RefSeq" id="WP_061252925.1">
    <property type="nucleotide sequence ID" value="NZ_JBFALK010000012.1"/>
</dbReference>
<dbReference type="InterPro" id="IPR005471">
    <property type="entry name" value="Tscrpt_reg_IclR_N"/>
</dbReference>
<evidence type="ECO:0000313" key="6">
    <source>
        <dbReference type="EMBL" id="MEV0971293.1"/>
    </source>
</evidence>
<feature type="domain" description="IclR-ED" evidence="5">
    <location>
        <begin position="65"/>
        <end position="254"/>
    </location>
</feature>
<dbReference type="EMBL" id="JBFALK010000012">
    <property type="protein sequence ID" value="MEV0971293.1"/>
    <property type="molecule type" value="Genomic_DNA"/>
</dbReference>
<dbReference type="PANTHER" id="PTHR30136">
    <property type="entry name" value="HELIX-TURN-HELIX TRANSCRIPTIONAL REGULATOR, ICLR FAMILY"/>
    <property type="match status" value="1"/>
</dbReference>
<proteinExistence type="predicted"/>
<dbReference type="Gene3D" id="1.10.10.10">
    <property type="entry name" value="Winged helix-like DNA-binding domain superfamily/Winged helix DNA-binding domain"/>
    <property type="match status" value="1"/>
</dbReference>
<dbReference type="Pfam" id="PF01614">
    <property type="entry name" value="IclR_C"/>
    <property type="match status" value="1"/>
</dbReference>
<evidence type="ECO:0000313" key="7">
    <source>
        <dbReference type="Proteomes" id="UP001551675"/>
    </source>
</evidence>
<dbReference type="InterPro" id="IPR029016">
    <property type="entry name" value="GAF-like_dom_sf"/>
</dbReference>
<dbReference type="SUPFAM" id="SSF46785">
    <property type="entry name" value="Winged helix' DNA-binding domain"/>
    <property type="match status" value="1"/>
</dbReference>
<dbReference type="InterPro" id="IPR014757">
    <property type="entry name" value="Tscrpt_reg_IclR_C"/>
</dbReference>
<evidence type="ECO:0000256" key="1">
    <source>
        <dbReference type="ARBA" id="ARBA00023015"/>
    </source>
</evidence>
<protein>
    <submittedName>
        <fullName evidence="6">IclR family transcriptional regulator</fullName>
    </submittedName>
</protein>
<accession>A0ABV3GI27</accession>
<keyword evidence="7" id="KW-1185">Reference proteome</keyword>
<evidence type="ECO:0000256" key="2">
    <source>
        <dbReference type="ARBA" id="ARBA00023125"/>
    </source>
</evidence>
<keyword evidence="3" id="KW-0804">Transcription</keyword>
<dbReference type="PROSITE" id="PS51077">
    <property type="entry name" value="HTH_ICLR"/>
    <property type="match status" value="1"/>
</dbReference>
<dbReference type="InterPro" id="IPR050707">
    <property type="entry name" value="HTH_MetabolicPath_Reg"/>
</dbReference>
<evidence type="ECO:0000259" key="4">
    <source>
        <dbReference type="PROSITE" id="PS51077"/>
    </source>
</evidence>
<dbReference type="PROSITE" id="PS51078">
    <property type="entry name" value="ICLR_ED"/>
    <property type="match status" value="1"/>
</dbReference>
<evidence type="ECO:0000256" key="3">
    <source>
        <dbReference type="ARBA" id="ARBA00023163"/>
    </source>
</evidence>
<dbReference type="SUPFAM" id="SSF55781">
    <property type="entry name" value="GAF domain-like"/>
    <property type="match status" value="1"/>
</dbReference>
<dbReference type="InterPro" id="IPR036390">
    <property type="entry name" value="WH_DNA-bd_sf"/>
</dbReference>
<organism evidence="6 7">
    <name type="scientific">Microtetraspora glauca</name>
    <dbReference type="NCBI Taxonomy" id="1996"/>
    <lineage>
        <taxon>Bacteria</taxon>
        <taxon>Bacillati</taxon>
        <taxon>Actinomycetota</taxon>
        <taxon>Actinomycetes</taxon>
        <taxon>Streptosporangiales</taxon>
        <taxon>Streptosporangiaceae</taxon>
        <taxon>Microtetraspora</taxon>
    </lineage>
</organism>
<evidence type="ECO:0000259" key="5">
    <source>
        <dbReference type="PROSITE" id="PS51078"/>
    </source>
</evidence>
<dbReference type="Pfam" id="PF09339">
    <property type="entry name" value="HTH_IclR"/>
    <property type="match status" value="1"/>
</dbReference>
<sequence length="255" mass="27187">MSGSLARGLAVLKVLATEIDGLPLNEIAQRLDLPKSAAHRALAELAAAGFTQQVGPQGNYAISLRFTSLALRHLGQYPLVDLAKPALQRLAAVSGELVRLSIVEDDRLFWVEKRQGARNGLRYDDPDMGAQVMLSCSATGIAWLAHQTDARVSELAAAQGYPKESEFGARAPRDEAELMEYVVRAREQGYAFVDAIYKAGLAGMAAAIVPAGASTPVGVISIAGPSVRLDRDKAESLAPELLREIRDLEGLLSGV</sequence>